<keyword evidence="4" id="KW-1185">Reference proteome</keyword>
<dbReference type="OrthoDB" id="62952at2759"/>
<feature type="domain" description="DUF7730" evidence="2">
    <location>
        <begin position="78"/>
        <end position="184"/>
    </location>
</feature>
<dbReference type="Pfam" id="PF24864">
    <property type="entry name" value="DUF7730"/>
    <property type="match status" value="1"/>
</dbReference>
<name>A0A6A6XPW8_9PLEO</name>
<dbReference type="Proteomes" id="UP000799757">
    <property type="component" value="Unassembled WGS sequence"/>
</dbReference>
<protein>
    <recommendedName>
        <fullName evidence="2">DUF7730 domain-containing protein</fullName>
    </recommendedName>
</protein>
<evidence type="ECO:0000313" key="4">
    <source>
        <dbReference type="Proteomes" id="UP000799757"/>
    </source>
</evidence>
<accession>A0A6A6XPW8</accession>
<dbReference type="EMBL" id="MU001788">
    <property type="protein sequence ID" value="KAF2798228.1"/>
    <property type="molecule type" value="Genomic_DNA"/>
</dbReference>
<organism evidence="3 4">
    <name type="scientific">Melanomma pulvis-pyrius CBS 109.77</name>
    <dbReference type="NCBI Taxonomy" id="1314802"/>
    <lineage>
        <taxon>Eukaryota</taxon>
        <taxon>Fungi</taxon>
        <taxon>Dikarya</taxon>
        <taxon>Ascomycota</taxon>
        <taxon>Pezizomycotina</taxon>
        <taxon>Dothideomycetes</taxon>
        <taxon>Pleosporomycetidae</taxon>
        <taxon>Pleosporales</taxon>
        <taxon>Melanommataceae</taxon>
        <taxon>Melanomma</taxon>
    </lineage>
</organism>
<dbReference type="AlphaFoldDB" id="A0A6A6XPW8"/>
<dbReference type="PANTHER" id="PTHR42085:SF1">
    <property type="entry name" value="F-BOX DOMAIN-CONTAINING PROTEIN"/>
    <property type="match status" value="1"/>
</dbReference>
<evidence type="ECO:0000259" key="2">
    <source>
        <dbReference type="Pfam" id="PF24864"/>
    </source>
</evidence>
<dbReference type="InterPro" id="IPR038883">
    <property type="entry name" value="AN11006-like"/>
</dbReference>
<feature type="compositionally biased region" description="Basic and acidic residues" evidence="1">
    <location>
        <begin position="353"/>
        <end position="363"/>
    </location>
</feature>
<dbReference type="InterPro" id="IPR056632">
    <property type="entry name" value="DUF7730"/>
</dbReference>
<proteinExistence type="predicted"/>
<dbReference type="PANTHER" id="PTHR42085">
    <property type="entry name" value="F-BOX DOMAIN-CONTAINING PROTEIN"/>
    <property type="match status" value="1"/>
</dbReference>
<sequence length="431" mass="49512">MEAKGVKRQKVDGPPVHKPCLFFVYTPDPPPFRLLDLPQELRDHIYEYMLAGEAIFERKAWEILPNARSFRSIKYGDGGSGVNILRTCRQVYSEAKIVLYSHCDFIFTGGVPNTSIKLALSFLKEVVPKDARMKIRSLQFNFHERILQNGQTTLGDSNNEAMRQLCDLLANEYRIQHLRLRVWTPQRATREMKWVIDRGIEPYRQIPAWVLSLLAIKGLDRLSLSWAYNAFRCFGRTIDSATLMRTTMLQNGNKREKTDGMTSRLRHENNFIRRNKERRLSFEMDIDKNGKSQLEHMRRVKVVPDSECKACGHYPSKLVGNCVCGQKIDSEAVYDATAPKAKMPEEVESDQGTEGHEEAKDSKPWVQKPLTEYLPKGVTEEDFNRAKALREAGYRLHLGNGTPYLGEDTYIDSDFGDNDSLMSVYGWSDDE</sequence>
<reference evidence="3" key="1">
    <citation type="journal article" date="2020" name="Stud. Mycol.">
        <title>101 Dothideomycetes genomes: a test case for predicting lifestyles and emergence of pathogens.</title>
        <authorList>
            <person name="Haridas S."/>
            <person name="Albert R."/>
            <person name="Binder M."/>
            <person name="Bloem J."/>
            <person name="Labutti K."/>
            <person name="Salamov A."/>
            <person name="Andreopoulos B."/>
            <person name="Baker S."/>
            <person name="Barry K."/>
            <person name="Bills G."/>
            <person name="Bluhm B."/>
            <person name="Cannon C."/>
            <person name="Castanera R."/>
            <person name="Culley D."/>
            <person name="Daum C."/>
            <person name="Ezra D."/>
            <person name="Gonzalez J."/>
            <person name="Henrissat B."/>
            <person name="Kuo A."/>
            <person name="Liang C."/>
            <person name="Lipzen A."/>
            <person name="Lutzoni F."/>
            <person name="Magnuson J."/>
            <person name="Mondo S."/>
            <person name="Nolan M."/>
            <person name="Ohm R."/>
            <person name="Pangilinan J."/>
            <person name="Park H.-J."/>
            <person name="Ramirez L."/>
            <person name="Alfaro M."/>
            <person name="Sun H."/>
            <person name="Tritt A."/>
            <person name="Yoshinaga Y."/>
            <person name="Zwiers L.-H."/>
            <person name="Turgeon B."/>
            <person name="Goodwin S."/>
            <person name="Spatafora J."/>
            <person name="Crous P."/>
            <person name="Grigoriev I."/>
        </authorList>
    </citation>
    <scope>NUCLEOTIDE SEQUENCE</scope>
    <source>
        <strain evidence="3">CBS 109.77</strain>
    </source>
</reference>
<feature type="region of interest" description="Disordered" evidence="1">
    <location>
        <begin position="339"/>
        <end position="368"/>
    </location>
</feature>
<evidence type="ECO:0000313" key="3">
    <source>
        <dbReference type="EMBL" id="KAF2798228.1"/>
    </source>
</evidence>
<evidence type="ECO:0000256" key="1">
    <source>
        <dbReference type="SAM" id="MobiDB-lite"/>
    </source>
</evidence>
<gene>
    <name evidence="3" type="ORF">K505DRAFT_357674</name>
</gene>